<accession>A0A210QS81</accession>
<dbReference type="SUPFAM" id="SSF51197">
    <property type="entry name" value="Clavaminate synthase-like"/>
    <property type="match status" value="1"/>
</dbReference>
<dbReference type="Pfam" id="PF05721">
    <property type="entry name" value="PhyH"/>
    <property type="match status" value="1"/>
</dbReference>
<name>A0A210QS81_MIZYE</name>
<dbReference type="EMBL" id="NEDP02002202">
    <property type="protein sequence ID" value="OWF51592.1"/>
    <property type="molecule type" value="Genomic_DNA"/>
</dbReference>
<comment type="caution">
    <text evidence="2">The sequence shown here is derived from an EMBL/GenBank/DDBJ whole genome shotgun (WGS) entry which is preliminary data.</text>
</comment>
<sequence length="437" mass="50665">MSDEIKARFPGEVDEVHPAPFITIPPQPTEKKPGQLTEAQVTQFFQEGYVAVNDFFDTKTELDPCRDAISVMVDQLADKLYDAGKIEDKYEDYGLFQRLTQLEKEHAGSNILLFKSQKMPKAFCDVWSNDRMLNVMEQLLGPDIAGHPVWNLRTKTPKSDAVSIPWHQDSAYFSNESYDHMIVTAWVPFLDAIPGNGCMQVVKNGHRKGKVANHTCCRGPTWYVMLEEEEMEKSLDVDMKKDLETCPIDYGGFLLFHNLTPHRSLENMSNDIRWSCDFRWQSPSEHWGFYGLGEGVPMRSAKDPSMKADFEKFFSFDRKEQWQKRYYRQEDANDPFDTTITGPWIGRWEIVNHNKHTEAFKPFIVTTSRRTTSYIYDIVVYTVSKNHSAYSACTVCDTSSYTTILLLLSHHFLSTYLPELLLPRASMPQTKWRPRWR</sequence>
<proteinExistence type="predicted"/>
<dbReference type="AlphaFoldDB" id="A0A210QS81"/>
<protein>
    <submittedName>
        <fullName evidence="2">1-deoxypentalenic acid 11-beta-hydroxylase</fullName>
    </submittedName>
</protein>
<dbReference type="OrthoDB" id="445007at2759"/>
<dbReference type="Gene3D" id="2.60.120.620">
    <property type="entry name" value="q2cbj1_9rhob like domain"/>
    <property type="match status" value="1"/>
</dbReference>
<dbReference type="InterPro" id="IPR008775">
    <property type="entry name" value="Phytyl_CoA_dOase-like"/>
</dbReference>
<keyword evidence="3" id="KW-1185">Reference proteome</keyword>
<comment type="cofactor">
    <cofactor evidence="1">
        <name>Fe cation</name>
        <dbReference type="ChEBI" id="CHEBI:24875"/>
    </cofactor>
</comment>
<evidence type="ECO:0000313" key="3">
    <source>
        <dbReference type="Proteomes" id="UP000242188"/>
    </source>
</evidence>
<dbReference type="Proteomes" id="UP000242188">
    <property type="component" value="Unassembled WGS sequence"/>
</dbReference>
<dbReference type="PANTHER" id="PTHR20883:SF14">
    <property type="entry name" value="PHYTANOYL-COA DIOXYGENASE"/>
    <property type="match status" value="1"/>
</dbReference>
<gene>
    <name evidence="2" type="ORF">KP79_PYT04608</name>
</gene>
<reference evidence="2 3" key="1">
    <citation type="journal article" date="2017" name="Nat. Ecol. Evol.">
        <title>Scallop genome provides insights into evolution of bilaterian karyotype and development.</title>
        <authorList>
            <person name="Wang S."/>
            <person name="Zhang J."/>
            <person name="Jiao W."/>
            <person name="Li J."/>
            <person name="Xun X."/>
            <person name="Sun Y."/>
            <person name="Guo X."/>
            <person name="Huan P."/>
            <person name="Dong B."/>
            <person name="Zhang L."/>
            <person name="Hu X."/>
            <person name="Sun X."/>
            <person name="Wang J."/>
            <person name="Zhao C."/>
            <person name="Wang Y."/>
            <person name="Wang D."/>
            <person name="Huang X."/>
            <person name="Wang R."/>
            <person name="Lv J."/>
            <person name="Li Y."/>
            <person name="Zhang Z."/>
            <person name="Liu B."/>
            <person name="Lu W."/>
            <person name="Hui Y."/>
            <person name="Liang J."/>
            <person name="Zhou Z."/>
            <person name="Hou R."/>
            <person name="Li X."/>
            <person name="Liu Y."/>
            <person name="Li H."/>
            <person name="Ning X."/>
            <person name="Lin Y."/>
            <person name="Zhao L."/>
            <person name="Xing Q."/>
            <person name="Dou J."/>
            <person name="Li Y."/>
            <person name="Mao J."/>
            <person name="Guo H."/>
            <person name="Dou H."/>
            <person name="Li T."/>
            <person name="Mu C."/>
            <person name="Jiang W."/>
            <person name="Fu Q."/>
            <person name="Fu X."/>
            <person name="Miao Y."/>
            <person name="Liu J."/>
            <person name="Yu Q."/>
            <person name="Li R."/>
            <person name="Liao H."/>
            <person name="Li X."/>
            <person name="Kong Y."/>
            <person name="Jiang Z."/>
            <person name="Chourrout D."/>
            <person name="Li R."/>
            <person name="Bao Z."/>
        </authorList>
    </citation>
    <scope>NUCLEOTIDE SEQUENCE [LARGE SCALE GENOMIC DNA]</scope>
    <source>
        <strain evidence="2 3">PY_sf001</strain>
    </source>
</reference>
<organism evidence="2 3">
    <name type="scientific">Mizuhopecten yessoensis</name>
    <name type="common">Japanese scallop</name>
    <name type="synonym">Patinopecten yessoensis</name>
    <dbReference type="NCBI Taxonomy" id="6573"/>
    <lineage>
        <taxon>Eukaryota</taxon>
        <taxon>Metazoa</taxon>
        <taxon>Spiralia</taxon>
        <taxon>Lophotrochozoa</taxon>
        <taxon>Mollusca</taxon>
        <taxon>Bivalvia</taxon>
        <taxon>Autobranchia</taxon>
        <taxon>Pteriomorphia</taxon>
        <taxon>Pectinida</taxon>
        <taxon>Pectinoidea</taxon>
        <taxon>Pectinidae</taxon>
        <taxon>Mizuhopecten</taxon>
    </lineage>
</organism>
<evidence type="ECO:0000313" key="2">
    <source>
        <dbReference type="EMBL" id="OWF51592.1"/>
    </source>
</evidence>
<evidence type="ECO:0000256" key="1">
    <source>
        <dbReference type="ARBA" id="ARBA00001962"/>
    </source>
</evidence>
<dbReference type="PANTHER" id="PTHR20883">
    <property type="entry name" value="PHYTANOYL-COA DIOXYGENASE DOMAIN CONTAINING 1"/>
    <property type="match status" value="1"/>
</dbReference>